<dbReference type="EMBL" id="JACHGT010000021">
    <property type="protein sequence ID" value="MBB6039281.1"/>
    <property type="molecule type" value="Genomic_DNA"/>
</dbReference>
<dbReference type="AlphaFoldDB" id="A0A841FPQ1"/>
<evidence type="ECO:0000313" key="2">
    <source>
        <dbReference type="EMBL" id="MBB6039281.1"/>
    </source>
</evidence>
<sequence>MSDKTGSTPADGYHDSGVDEGYHDSGAEDDAAPADGYHDSGVDDTGKADSTPADNADGA</sequence>
<organism evidence="2 3">
    <name type="scientific">Phytomonospora endophytica</name>
    <dbReference type="NCBI Taxonomy" id="714109"/>
    <lineage>
        <taxon>Bacteria</taxon>
        <taxon>Bacillati</taxon>
        <taxon>Actinomycetota</taxon>
        <taxon>Actinomycetes</taxon>
        <taxon>Micromonosporales</taxon>
        <taxon>Micromonosporaceae</taxon>
        <taxon>Phytomonospora</taxon>
    </lineage>
</organism>
<name>A0A841FPQ1_9ACTN</name>
<accession>A0A841FPQ1</accession>
<dbReference type="Proteomes" id="UP000548476">
    <property type="component" value="Unassembled WGS sequence"/>
</dbReference>
<proteinExistence type="predicted"/>
<feature type="compositionally biased region" description="Basic and acidic residues" evidence="1">
    <location>
        <begin position="36"/>
        <end position="47"/>
    </location>
</feature>
<keyword evidence="3" id="KW-1185">Reference proteome</keyword>
<feature type="compositionally biased region" description="Basic and acidic residues" evidence="1">
    <location>
        <begin position="12"/>
        <end position="26"/>
    </location>
</feature>
<protein>
    <submittedName>
        <fullName evidence="2">Uncharacterized protein</fullName>
    </submittedName>
</protein>
<reference evidence="2 3" key="1">
    <citation type="submission" date="2020-08" db="EMBL/GenBank/DDBJ databases">
        <title>Genomic Encyclopedia of Type Strains, Phase IV (KMG-IV): sequencing the most valuable type-strain genomes for metagenomic binning, comparative biology and taxonomic classification.</title>
        <authorList>
            <person name="Goeker M."/>
        </authorList>
    </citation>
    <scope>NUCLEOTIDE SEQUENCE [LARGE SCALE GENOMIC DNA]</scope>
    <source>
        <strain evidence="2 3">YIM 65646</strain>
    </source>
</reference>
<comment type="caution">
    <text evidence="2">The sequence shown here is derived from an EMBL/GenBank/DDBJ whole genome shotgun (WGS) entry which is preliminary data.</text>
</comment>
<dbReference type="RefSeq" id="WP_184792378.1">
    <property type="nucleotide sequence ID" value="NZ_BONT01000077.1"/>
</dbReference>
<evidence type="ECO:0000256" key="1">
    <source>
        <dbReference type="SAM" id="MobiDB-lite"/>
    </source>
</evidence>
<gene>
    <name evidence="2" type="ORF">HNR73_007175</name>
</gene>
<evidence type="ECO:0000313" key="3">
    <source>
        <dbReference type="Proteomes" id="UP000548476"/>
    </source>
</evidence>
<feature type="region of interest" description="Disordered" evidence="1">
    <location>
        <begin position="1"/>
        <end position="59"/>
    </location>
</feature>